<sequence>MSDSSIKPSANGPFRFPVPEDMYNVSPIPDFDDDSKVQQYMQDRRVIGYDPLVQPALLRHEITSSPNAKRTIATARYNAARIVAGQDDRMLVIVGPCSIHSTEQAMEYARLLKSKLADWPHLVIIMRAYFEKPRTTVGWKGLINDPDIDGSFKINKGLRMARQLLCDLTDLGIPVGSELLDTISPQFIADLISWGAIGARTTESQLHRELASGVSFPIGFKNGTDGSVTVAIDAMHSASNPHAFMGVTEQGLAAIVKTRGNKDVHVILRGGTKGPNYASEHVRKAAEDIEKKAKVGAGEKPFGSIMVDCSHGNSSKNHRNQPLVINNICEQLAAGERNITGVMIESHINEGRQDVPPAGPAALKHGVSITDACVDWASTVEMLNALETAVKQRRETLIAQGLERPAAFQRAQAAENGVAA</sequence>
<dbReference type="NCBIfam" id="TIGR00034">
    <property type="entry name" value="aroFGH"/>
    <property type="match status" value="1"/>
</dbReference>
<evidence type="ECO:0000256" key="4">
    <source>
        <dbReference type="ARBA" id="ARBA00012694"/>
    </source>
</evidence>
<evidence type="ECO:0000256" key="3">
    <source>
        <dbReference type="ARBA" id="ARBA00007985"/>
    </source>
</evidence>
<evidence type="ECO:0000256" key="11">
    <source>
        <dbReference type="ARBA" id="ARBA00047508"/>
    </source>
</evidence>
<comment type="catalytic activity">
    <reaction evidence="11">
        <text>D-erythrose 4-phosphate + phosphoenolpyruvate + H2O = 7-phospho-2-dehydro-3-deoxy-D-arabino-heptonate + phosphate</text>
        <dbReference type="Rhea" id="RHEA:14717"/>
        <dbReference type="ChEBI" id="CHEBI:15377"/>
        <dbReference type="ChEBI" id="CHEBI:16897"/>
        <dbReference type="ChEBI" id="CHEBI:43474"/>
        <dbReference type="ChEBI" id="CHEBI:58394"/>
        <dbReference type="ChEBI" id="CHEBI:58702"/>
        <dbReference type="EC" id="2.5.1.54"/>
    </reaction>
</comment>
<dbReference type="GO" id="GO:0008652">
    <property type="term" value="P:amino acid biosynthetic process"/>
    <property type="evidence" value="ECO:0007669"/>
    <property type="project" value="UniProtKB-KW"/>
</dbReference>
<evidence type="ECO:0000256" key="10">
    <source>
        <dbReference type="ARBA" id="ARBA00032193"/>
    </source>
</evidence>
<keyword evidence="7" id="KW-0057">Aromatic amino acid biosynthesis</keyword>
<comment type="pathway">
    <text evidence="2">Metabolic intermediate biosynthesis; chorismate biosynthesis; chorismate from D-erythrose 4-phosphate and phosphoenolpyruvate: step 1/7.</text>
</comment>
<evidence type="ECO:0000256" key="2">
    <source>
        <dbReference type="ARBA" id="ARBA00004688"/>
    </source>
</evidence>
<evidence type="ECO:0000256" key="1">
    <source>
        <dbReference type="ARBA" id="ARBA00003726"/>
    </source>
</evidence>
<dbReference type="PANTHER" id="PTHR21225">
    <property type="entry name" value="PHOSPHO-2-DEHYDRO-3-DEOXYHEPTONATE ALDOLASE DAHP SYNTHETASE"/>
    <property type="match status" value="1"/>
</dbReference>
<dbReference type="InterPro" id="IPR013785">
    <property type="entry name" value="Aldolase_TIM"/>
</dbReference>
<keyword evidence="5" id="KW-0028">Amino-acid biosynthesis</keyword>
<evidence type="ECO:0000313" key="13">
    <source>
        <dbReference type="EMBL" id="KAF5314401.1"/>
    </source>
</evidence>
<evidence type="ECO:0000256" key="9">
    <source>
        <dbReference type="ARBA" id="ARBA00031349"/>
    </source>
</evidence>
<comment type="caution">
    <text evidence="13">The sequence shown here is derived from an EMBL/GenBank/DDBJ whole genome shotgun (WGS) entry which is preliminary data.</text>
</comment>
<dbReference type="GO" id="GO:0003849">
    <property type="term" value="F:3-deoxy-7-phosphoheptulonate synthase activity"/>
    <property type="evidence" value="ECO:0007669"/>
    <property type="project" value="UniProtKB-EC"/>
</dbReference>
<evidence type="ECO:0000259" key="12">
    <source>
        <dbReference type="Pfam" id="PF00793"/>
    </source>
</evidence>
<dbReference type="OrthoDB" id="4699125at2759"/>
<keyword evidence="6" id="KW-0808">Transferase</keyword>
<evidence type="ECO:0000313" key="14">
    <source>
        <dbReference type="Proteomes" id="UP000567179"/>
    </source>
</evidence>
<dbReference type="AlphaFoldDB" id="A0A8H5B153"/>
<comment type="similarity">
    <text evidence="3">Belongs to the class-I DAHP synthase family.</text>
</comment>
<dbReference type="Pfam" id="PF00793">
    <property type="entry name" value="DAHP_synth_1"/>
    <property type="match status" value="1"/>
</dbReference>
<dbReference type="PANTHER" id="PTHR21225:SF12">
    <property type="entry name" value="PHOSPHO-2-DEHYDRO-3-DEOXYHEPTONATE ALDOLASE, TYROSINE-INHIBITED"/>
    <property type="match status" value="1"/>
</dbReference>
<proteinExistence type="inferred from homology"/>
<dbReference type="FunFam" id="3.20.20.70:FF:000005">
    <property type="entry name" value="Phospho-2-dehydro-3-deoxyheptonate aldolase"/>
    <property type="match status" value="1"/>
</dbReference>
<evidence type="ECO:0000256" key="6">
    <source>
        <dbReference type="ARBA" id="ARBA00022679"/>
    </source>
</evidence>
<dbReference type="InterPro" id="IPR006218">
    <property type="entry name" value="DAHP1/KDSA"/>
</dbReference>
<dbReference type="GO" id="GO:0009073">
    <property type="term" value="P:aromatic amino acid family biosynthetic process"/>
    <property type="evidence" value="ECO:0007669"/>
    <property type="project" value="UniProtKB-KW"/>
</dbReference>
<protein>
    <recommendedName>
        <fullName evidence="4">3-deoxy-7-phosphoheptulonate synthase</fullName>
        <ecNumber evidence="4">2.5.1.54</ecNumber>
    </recommendedName>
    <alternativeName>
        <fullName evidence="10">3-deoxy-D-arabino-heptulosonate 7-phosphate synthase</fullName>
    </alternativeName>
    <alternativeName>
        <fullName evidence="9">DAHP synthase</fullName>
    </alternativeName>
    <alternativeName>
        <fullName evidence="8">Phospho-2-keto-3-deoxyheptonate aldolase</fullName>
    </alternativeName>
</protein>
<evidence type="ECO:0000256" key="8">
    <source>
        <dbReference type="ARBA" id="ARBA00031111"/>
    </source>
</evidence>
<reference evidence="13 14" key="1">
    <citation type="journal article" date="2020" name="ISME J.">
        <title>Uncovering the hidden diversity of litter-decomposition mechanisms in mushroom-forming fungi.</title>
        <authorList>
            <person name="Floudas D."/>
            <person name="Bentzer J."/>
            <person name="Ahren D."/>
            <person name="Johansson T."/>
            <person name="Persson P."/>
            <person name="Tunlid A."/>
        </authorList>
    </citation>
    <scope>NUCLEOTIDE SEQUENCE [LARGE SCALE GENOMIC DNA]</scope>
    <source>
        <strain evidence="13 14">CBS 101986</strain>
    </source>
</reference>
<dbReference type="SUPFAM" id="SSF51569">
    <property type="entry name" value="Aldolase"/>
    <property type="match status" value="1"/>
</dbReference>
<evidence type="ECO:0000256" key="5">
    <source>
        <dbReference type="ARBA" id="ARBA00022605"/>
    </source>
</evidence>
<accession>A0A8H5B153</accession>
<feature type="domain" description="DAHP synthetase I/KDSA" evidence="12">
    <location>
        <begin position="80"/>
        <end position="382"/>
    </location>
</feature>
<organism evidence="13 14">
    <name type="scientific">Psilocybe cf. subviscida</name>
    <dbReference type="NCBI Taxonomy" id="2480587"/>
    <lineage>
        <taxon>Eukaryota</taxon>
        <taxon>Fungi</taxon>
        <taxon>Dikarya</taxon>
        <taxon>Basidiomycota</taxon>
        <taxon>Agaricomycotina</taxon>
        <taxon>Agaricomycetes</taxon>
        <taxon>Agaricomycetidae</taxon>
        <taxon>Agaricales</taxon>
        <taxon>Agaricineae</taxon>
        <taxon>Strophariaceae</taxon>
        <taxon>Psilocybe</taxon>
    </lineage>
</organism>
<dbReference type="EMBL" id="JAACJJ010000044">
    <property type="protein sequence ID" value="KAF5314401.1"/>
    <property type="molecule type" value="Genomic_DNA"/>
</dbReference>
<keyword evidence="14" id="KW-1185">Reference proteome</keyword>
<dbReference type="GO" id="GO:0005737">
    <property type="term" value="C:cytoplasm"/>
    <property type="evidence" value="ECO:0007669"/>
    <property type="project" value="TreeGrafter"/>
</dbReference>
<dbReference type="Proteomes" id="UP000567179">
    <property type="component" value="Unassembled WGS sequence"/>
</dbReference>
<name>A0A8H5B153_9AGAR</name>
<gene>
    <name evidence="13" type="ORF">D9619_011815</name>
</gene>
<dbReference type="Gene3D" id="3.20.20.70">
    <property type="entry name" value="Aldolase class I"/>
    <property type="match status" value="1"/>
</dbReference>
<dbReference type="InterPro" id="IPR006219">
    <property type="entry name" value="DAHP_synth_1"/>
</dbReference>
<dbReference type="NCBIfam" id="NF009395">
    <property type="entry name" value="PRK12755.1"/>
    <property type="match status" value="1"/>
</dbReference>
<dbReference type="EC" id="2.5.1.54" evidence="4"/>
<evidence type="ECO:0000256" key="7">
    <source>
        <dbReference type="ARBA" id="ARBA00023141"/>
    </source>
</evidence>
<comment type="function">
    <text evidence="1">Stereospecific condensation of phosphoenolpyruvate (PEP) and D-erythrose-4-phosphate (E4P) giving rise to 3-deoxy-D-arabino-heptulosonate-7-phosphate (DAHP).</text>
</comment>